<keyword evidence="7" id="KW-0812">Transmembrane</keyword>
<feature type="transmembrane region" description="Helical" evidence="7">
    <location>
        <begin position="20"/>
        <end position="38"/>
    </location>
</feature>
<keyword evidence="4" id="KW-0732">Signal</keyword>
<dbReference type="KEGG" id="bap:BUAP5A_338"/>
<comment type="subcellular location">
    <subcellularLocation>
        <location evidence="6">Periplasm</location>
    </subcellularLocation>
    <subcellularLocation>
        <location evidence="6">Bacterial flagellum basal body</location>
    </subcellularLocation>
</comment>
<dbReference type="PANTHER" id="PTHR30381">
    <property type="entry name" value="FLAGELLAR P-RING PERIPLASMIC PROTEIN FLGI"/>
    <property type="match status" value="1"/>
</dbReference>
<dbReference type="Proteomes" id="UP000006904">
    <property type="component" value="Chromosome"/>
</dbReference>
<dbReference type="GO" id="GO:0005198">
    <property type="term" value="F:structural molecule activity"/>
    <property type="evidence" value="ECO:0007669"/>
    <property type="project" value="InterPro"/>
</dbReference>
<dbReference type="GO" id="GO:0071973">
    <property type="term" value="P:bacterial-type flagellum-dependent cell motility"/>
    <property type="evidence" value="ECO:0007669"/>
    <property type="project" value="InterPro"/>
</dbReference>
<name>A0A7U4DIG2_BUCA5</name>
<dbReference type="PANTHER" id="PTHR30381:SF0">
    <property type="entry name" value="FLAGELLAR P-RING PROTEIN"/>
    <property type="match status" value="1"/>
</dbReference>
<evidence type="ECO:0000256" key="7">
    <source>
        <dbReference type="SAM" id="Phobius"/>
    </source>
</evidence>
<keyword evidence="7" id="KW-0472">Membrane</keyword>
<keyword evidence="7" id="KW-1133">Transmembrane helix</keyword>
<dbReference type="GO" id="GO:0009428">
    <property type="term" value="C:bacterial-type flagellum basal body, distal rod, P ring"/>
    <property type="evidence" value="ECO:0007669"/>
    <property type="project" value="InterPro"/>
</dbReference>
<keyword evidence="5 6" id="KW-0975">Bacterial flagellum</keyword>
<dbReference type="NCBIfam" id="NF003676">
    <property type="entry name" value="PRK05303.1"/>
    <property type="match status" value="1"/>
</dbReference>
<comment type="subunit">
    <text evidence="3 6">The basal body constitutes a major portion of the flagellar organelle and consists of four rings (L,P,S, and M) mounted on a central rod.</text>
</comment>
<gene>
    <name evidence="6 8" type="primary">flgI</name>
    <name evidence="8" type="ordered locus">BUAP5A_338</name>
</gene>
<evidence type="ECO:0000313" key="8">
    <source>
        <dbReference type="EMBL" id="ACL30701.1"/>
    </source>
</evidence>
<evidence type="ECO:0000313" key="9">
    <source>
        <dbReference type="Proteomes" id="UP000006904"/>
    </source>
</evidence>
<comment type="function">
    <text evidence="1 6">Assembles around the rod to form the L-ring and probably protects the motor/basal body from shearing forces during rotation.</text>
</comment>
<dbReference type="EMBL" id="CP001161">
    <property type="protein sequence ID" value="ACL30701.1"/>
    <property type="molecule type" value="Genomic_DNA"/>
</dbReference>
<evidence type="ECO:0000256" key="5">
    <source>
        <dbReference type="ARBA" id="ARBA00023143"/>
    </source>
</evidence>
<evidence type="ECO:0000256" key="2">
    <source>
        <dbReference type="ARBA" id="ARBA00008994"/>
    </source>
</evidence>
<reference evidence="8 9" key="1">
    <citation type="journal article" date="2009" name="Science">
        <title>The dynamics and time scale of ongoing genomic erosion in symbiotic bacteria.</title>
        <authorList>
            <person name="Moran N.A."/>
            <person name="McLaughlin H.J."/>
            <person name="Sorek R."/>
        </authorList>
    </citation>
    <scope>NUCLEOTIDE SEQUENCE [LARGE SCALE GENOMIC DNA]</scope>
    <source>
        <strain evidence="8 9">5A</strain>
    </source>
</reference>
<keyword evidence="8" id="KW-0969">Cilium</keyword>
<dbReference type="OrthoDB" id="9786431at2"/>
<sequence>MTLLKRQINKGFFMSKKILFLIKVIVFIFTTFSLPLYAEKIRDLTSIQGIRDNPLIGYGLIVGLDGTGDQSTQAPFTNQSLKNMLSQLGVSIPSNTNMNTKNVAAVIVTANLPPFSHAGEKIDVVVSSMGNARSLKGGTLLMTPLKGANNQIYAIAQGNILVSEKNNKKSKIHNFYSNQVNSGKIHHGATIEREIDNNFGKQKTINLQLNQENFSTAQRISDMINTKYPDTATPINSKTVQLNTSANNDVQVHMLSNIQDIDISLPSQEAKVVVNSRTGSIVINQSVRLGSCVVSNGNMSIIVHQIKNKKRDLYFLKSFNKNIKKDQSIEDMADKNYMNDIATNKENLHNIVRALNKLGTKPDELMSILQLMKSAGCLNAKLEIV</sequence>
<evidence type="ECO:0000256" key="3">
    <source>
        <dbReference type="ARBA" id="ARBA00011439"/>
    </source>
</evidence>
<dbReference type="Pfam" id="PF02119">
    <property type="entry name" value="FlgI"/>
    <property type="match status" value="1"/>
</dbReference>
<comment type="similarity">
    <text evidence="2 6">Belongs to the FlgI family.</text>
</comment>
<keyword evidence="8" id="KW-0282">Flagellum</keyword>
<dbReference type="InterPro" id="IPR001782">
    <property type="entry name" value="Flag_FlgI"/>
</dbReference>
<evidence type="ECO:0000256" key="1">
    <source>
        <dbReference type="ARBA" id="ARBA00002591"/>
    </source>
</evidence>
<protein>
    <recommendedName>
        <fullName evidence="6">Flagellar P-ring protein</fullName>
    </recommendedName>
    <alternativeName>
        <fullName evidence="6">Basal body P-ring protein</fullName>
    </alternativeName>
</protein>
<accession>A0A7U4DIG2</accession>
<dbReference type="RefSeq" id="WP_009874299.1">
    <property type="nucleotide sequence ID" value="NC_011833.1"/>
</dbReference>
<evidence type="ECO:0000256" key="6">
    <source>
        <dbReference type="HAMAP-Rule" id="MF_00416"/>
    </source>
</evidence>
<keyword evidence="6" id="KW-0574">Periplasm</keyword>
<dbReference type="PRINTS" id="PR01010">
    <property type="entry name" value="FLGPRINGFLGI"/>
</dbReference>
<keyword evidence="8" id="KW-0966">Cell projection</keyword>
<dbReference type="HAMAP" id="MF_00416">
    <property type="entry name" value="FlgI"/>
    <property type="match status" value="1"/>
</dbReference>
<proteinExistence type="inferred from homology"/>
<evidence type="ECO:0000256" key="4">
    <source>
        <dbReference type="ARBA" id="ARBA00022729"/>
    </source>
</evidence>
<dbReference type="GO" id="GO:0030288">
    <property type="term" value="C:outer membrane-bounded periplasmic space"/>
    <property type="evidence" value="ECO:0007669"/>
    <property type="project" value="InterPro"/>
</dbReference>
<organism evidence="8 9">
    <name type="scientific">Buchnera aphidicola subsp. Acyrthosiphon pisum (strain 5A)</name>
    <dbReference type="NCBI Taxonomy" id="563178"/>
    <lineage>
        <taxon>Bacteria</taxon>
        <taxon>Pseudomonadati</taxon>
        <taxon>Pseudomonadota</taxon>
        <taxon>Gammaproteobacteria</taxon>
        <taxon>Enterobacterales</taxon>
        <taxon>Erwiniaceae</taxon>
        <taxon>Buchnera</taxon>
    </lineage>
</organism>
<dbReference type="AlphaFoldDB" id="A0A7U4DIG2"/>